<evidence type="ECO:0000256" key="7">
    <source>
        <dbReference type="ARBA" id="ARBA00022694"/>
    </source>
</evidence>
<dbReference type="EMBL" id="JAGJCB010000001">
    <property type="protein sequence ID" value="MBP0902487.1"/>
    <property type="molecule type" value="Genomic_DNA"/>
</dbReference>
<keyword evidence="7" id="KW-0819">tRNA processing</keyword>
<dbReference type="CDD" id="cd02440">
    <property type="entry name" value="AdoMet_MTases"/>
    <property type="match status" value="1"/>
</dbReference>
<dbReference type="Gene3D" id="3.40.50.150">
    <property type="entry name" value="Vaccinia Virus protein VP39"/>
    <property type="match status" value="1"/>
</dbReference>
<comment type="function">
    <text evidence="2">Catalyzes the formation of N(7)-methylguanine at position 46 (m7G46) in tRNA.</text>
</comment>
<keyword evidence="9" id="KW-1185">Reference proteome</keyword>
<comment type="caution">
    <text evidence="8">The sequence shown here is derived from an EMBL/GenBank/DDBJ whole genome shotgun (WGS) entry which is preliminary data.</text>
</comment>
<name>A0ABS4BQW0_9FLAO</name>
<evidence type="ECO:0000256" key="4">
    <source>
        <dbReference type="ARBA" id="ARBA00022603"/>
    </source>
</evidence>
<sequence length="203" mass="23441">MIGLVKKVYSILLKIRNNIYIIKEKRQGLDFTEVLSLEQLGLSDENSYYYQTAGSNRVKKILSSMSITENDNFIDFGCGKGKILYIISKNFPFRKVDGVEISKKLCDIAIDNMKKLNVSNVNIYNEDAVHFTDIDIYNYIYFYNPFPATVMKSVMDNIGKSLERVPRKVTIIYFNPTCHDQIISSGTFKGSANKWRVFVYKNF</sequence>
<dbReference type="GO" id="GO:0008168">
    <property type="term" value="F:methyltransferase activity"/>
    <property type="evidence" value="ECO:0007669"/>
    <property type="project" value="UniProtKB-KW"/>
</dbReference>
<evidence type="ECO:0000313" key="8">
    <source>
        <dbReference type="EMBL" id="MBP0902487.1"/>
    </source>
</evidence>
<comment type="catalytic activity">
    <reaction evidence="1">
        <text>guanosine(46) in tRNA + S-adenosyl-L-methionine = N(7)-methylguanosine(46) in tRNA + S-adenosyl-L-homocysteine</text>
        <dbReference type="Rhea" id="RHEA:42708"/>
        <dbReference type="Rhea" id="RHEA-COMP:10188"/>
        <dbReference type="Rhea" id="RHEA-COMP:10189"/>
        <dbReference type="ChEBI" id="CHEBI:57856"/>
        <dbReference type="ChEBI" id="CHEBI:59789"/>
        <dbReference type="ChEBI" id="CHEBI:74269"/>
        <dbReference type="ChEBI" id="CHEBI:74480"/>
        <dbReference type="EC" id="2.1.1.33"/>
    </reaction>
</comment>
<dbReference type="SUPFAM" id="SSF53335">
    <property type="entry name" value="S-adenosyl-L-methionine-dependent methyltransferases"/>
    <property type="match status" value="1"/>
</dbReference>
<organism evidence="8 9">
    <name type="scientific">Mariniflexile gromovii</name>
    <dbReference type="NCBI Taxonomy" id="362523"/>
    <lineage>
        <taxon>Bacteria</taxon>
        <taxon>Pseudomonadati</taxon>
        <taxon>Bacteroidota</taxon>
        <taxon>Flavobacteriia</taxon>
        <taxon>Flavobacteriales</taxon>
        <taxon>Flavobacteriaceae</taxon>
        <taxon>Mariniflexile</taxon>
    </lineage>
</organism>
<dbReference type="InterPro" id="IPR029063">
    <property type="entry name" value="SAM-dependent_MTases_sf"/>
</dbReference>
<keyword evidence="4 8" id="KW-0489">Methyltransferase</keyword>
<dbReference type="Proteomes" id="UP000670776">
    <property type="component" value="Unassembled WGS sequence"/>
</dbReference>
<dbReference type="RefSeq" id="WP_209651947.1">
    <property type="nucleotide sequence ID" value="NZ_JAGJCB010000001.1"/>
</dbReference>
<dbReference type="Pfam" id="PF02390">
    <property type="entry name" value="Methyltransf_4"/>
    <property type="match status" value="1"/>
</dbReference>
<evidence type="ECO:0000256" key="3">
    <source>
        <dbReference type="ARBA" id="ARBA00011977"/>
    </source>
</evidence>
<reference evidence="8 9" key="1">
    <citation type="submission" date="2021-04" db="EMBL/GenBank/DDBJ databases">
        <title>Mariniflexile gromovii gen. nov., sp. nov., a gliding bacterium isolated from the sea urchin Strongylocentrotus intermedius.</title>
        <authorList>
            <person name="Ko S."/>
            <person name="Le V."/>
            <person name="Ahn C.-Y."/>
            <person name="Oh H.-M."/>
        </authorList>
    </citation>
    <scope>NUCLEOTIDE SEQUENCE [LARGE SCALE GENOMIC DNA]</scope>
    <source>
        <strain evidence="8 9">KCTC 12570</strain>
    </source>
</reference>
<evidence type="ECO:0000256" key="1">
    <source>
        <dbReference type="ARBA" id="ARBA00000142"/>
    </source>
</evidence>
<accession>A0ABS4BQW0</accession>
<keyword evidence="5" id="KW-0808">Transferase</keyword>
<dbReference type="GO" id="GO:0032259">
    <property type="term" value="P:methylation"/>
    <property type="evidence" value="ECO:0007669"/>
    <property type="project" value="UniProtKB-KW"/>
</dbReference>
<dbReference type="InterPro" id="IPR003358">
    <property type="entry name" value="tRNA_(Gua-N-7)_MeTrfase_Trmb"/>
</dbReference>
<keyword evidence="6" id="KW-0949">S-adenosyl-L-methionine</keyword>
<protein>
    <recommendedName>
        <fullName evidence="3">tRNA (guanine(46)-N(7))-methyltransferase</fullName>
        <ecNumber evidence="3">2.1.1.33</ecNumber>
    </recommendedName>
</protein>
<evidence type="ECO:0000256" key="6">
    <source>
        <dbReference type="ARBA" id="ARBA00022691"/>
    </source>
</evidence>
<evidence type="ECO:0000256" key="2">
    <source>
        <dbReference type="ARBA" id="ARBA00003015"/>
    </source>
</evidence>
<dbReference type="EC" id="2.1.1.33" evidence="3"/>
<evidence type="ECO:0000256" key="5">
    <source>
        <dbReference type="ARBA" id="ARBA00022679"/>
    </source>
</evidence>
<gene>
    <name evidence="8" type="ORF">J8H85_01490</name>
</gene>
<evidence type="ECO:0000313" key="9">
    <source>
        <dbReference type="Proteomes" id="UP000670776"/>
    </source>
</evidence>
<proteinExistence type="predicted"/>